<dbReference type="GO" id="GO:0009116">
    <property type="term" value="P:nucleoside metabolic process"/>
    <property type="evidence" value="ECO:0007669"/>
    <property type="project" value="InterPro"/>
</dbReference>
<comment type="caution">
    <text evidence="1">The sequence shown here is derived from an EMBL/GenBank/DDBJ whole genome shotgun (WGS) entry which is preliminary data.</text>
</comment>
<dbReference type="AlphaFoldDB" id="A0A9N9ZE29"/>
<sequence>MPLPTTKAPPESPSESSFTVGWICVLQKEYYAAKKLLDEEYTDAGITHARDDNGQYILGRIGKHNVVLCVPTPGFSGSIEAFNIASMMRSTFPWLRLFLLVGISGGVKTKDYDVRLGDIVLGTKIIPYKFGKELQDGFQYTGDSIKPPRELMGVFTSLEEKVRDGLSLEKEIENATKRFDVSRRADYARPKNDRLYTGDYLHEDGCDCSDHAASSSPYLIKRRQRVPSQKVVLHQGIISSADQVMKNAITRDKISNDTSCICFEMEAAGLKYIPDSLSIRGISDYSDGHKNDAWHDYASLAAAVGARELLRALSPRKLDRRRVGPSPKEVDNFINGAADLVEAYSRKERQDPKSLQGILRKLTERQELIEHLINRDLNDLKNSNKDRGDDPRVVELGKDVIQLKQSQHELKDCFEKFEKQVKEYTISREDYVTREEWERFQQQVETNTAKVADFEQSTEKVMNTMGDLLSVIGEQTGDKGFSFASKYTSFAKG</sequence>
<evidence type="ECO:0000313" key="2">
    <source>
        <dbReference type="Proteomes" id="UP000775872"/>
    </source>
</evidence>
<evidence type="ECO:0008006" key="3">
    <source>
        <dbReference type="Google" id="ProtNLM"/>
    </source>
</evidence>
<dbReference type="SUPFAM" id="SSF53167">
    <property type="entry name" value="Purine and uridine phosphorylases"/>
    <property type="match status" value="1"/>
</dbReference>
<reference evidence="1" key="1">
    <citation type="submission" date="2021-10" db="EMBL/GenBank/DDBJ databases">
        <authorList>
            <person name="Piombo E."/>
        </authorList>
    </citation>
    <scope>NUCLEOTIDE SEQUENCE</scope>
</reference>
<gene>
    <name evidence="1" type="ORF">CSOL1703_00005710</name>
</gene>
<dbReference type="EMBL" id="CABFOC020000045">
    <property type="protein sequence ID" value="CAH0053832.1"/>
    <property type="molecule type" value="Genomic_DNA"/>
</dbReference>
<accession>A0A9N9ZE29</accession>
<dbReference type="Gene3D" id="3.40.50.1580">
    <property type="entry name" value="Nucleoside phosphorylase domain"/>
    <property type="match status" value="1"/>
</dbReference>
<dbReference type="PANTHER" id="PTHR46082">
    <property type="entry name" value="ATP/GTP-BINDING PROTEIN-RELATED"/>
    <property type="match status" value="1"/>
</dbReference>
<keyword evidence="2" id="KW-1185">Reference proteome</keyword>
<dbReference type="Proteomes" id="UP000775872">
    <property type="component" value="Unassembled WGS sequence"/>
</dbReference>
<proteinExistence type="predicted"/>
<name>A0A9N9ZE29_9HYPO</name>
<dbReference type="PANTHER" id="PTHR46082:SF11">
    <property type="entry name" value="AAA+ ATPASE DOMAIN-CONTAINING PROTEIN-RELATED"/>
    <property type="match status" value="1"/>
</dbReference>
<dbReference type="GO" id="GO:0003824">
    <property type="term" value="F:catalytic activity"/>
    <property type="evidence" value="ECO:0007669"/>
    <property type="project" value="InterPro"/>
</dbReference>
<dbReference type="OrthoDB" id="1577640at2759"/>
<organism evidence="1 2">
    <name type="scientific">Clonostachys solani</name>
    <dbReference type="NCBI Taxonomy" id="160281"/>
    <lineage>
        <taxon>Eukaryota</taxon>
        <taxon>Fungi</taxon>
        <taxon>Dikarya</taxon>
        <taxon>Ascomycota</taxon>
        <taxon>Pezizomycotina</taxon>
        <taxon>Sordariomycetes</taxon>
        <taxon>Hypocreomycetidae</taxon>
        <taxon>Hypocreales</taxon>
        <taxon>Bionectriaceae</taxon>
        <taxon>Clonostachys</taxon>
    </lineage>
</organism>
<dbReference type="InterPro" id="IPR035994">
    <property type="entry name" value="Nucleoside_phosphorylase_sf"/>
</dbReference>
<evidence type="ECO:0000313" key="1">
    <source>
        <dbReference type="EMBL" id="CAH0053832.1"/>
    </source>
</evidence>
<dbReference type="InterPro" id="IPR053137">
    <property type="entry name" value="NLR-like"/>
</dbReference>
<protein>
    <recommendedName>
        <fullName evidence="3">Nucleoside phosphorylase domain-containing protein</fullName>
    </recommendedName>
</protein>